<evidence type="ECO:0000313" key="2">
    <source>
        <dbReference type="Proteomes" id="UP001477443"/>
    </source>
</evidence>
<reference evidence="1" key="1">
    <citation type="submission" date="2024-03" db="EMBL/GenBank/DDBJ databases">
        <title>Complete genome sequence of Mycoplasma felifaucium Z921 isolated from the trachea of a cheetah.</title>
        <authorList>
            <person name="Spergser J."/>
        </authorList>
    </citation>
    <scope>NUCLEOTIDE SEQUENCE [LARGE SCALE GENOMIC DNA]</scope>
    <source>
        <strain evidence="1">Z921</strain>
    </source>
</reference>
<accession>A0ABZ2RWY6</accession>
<keyword evidence="2" id="KW-1185">Reference proteome</keyword>
<proteinExistence type="predicted"/>
<dbReference type="RefSeq" id="WP_338822367.1">
    <property type="nucleotide sequence ID" value="NZ_CP148067.1"/>
</dbReference>
<protein>
    <submittedName>
        <fullName evidence="1">Uncharacterized protein</fullName>
    </submittedName>
</protein>
<organism evidence="1 2">
    <name type="scientific">Mycoplasmopsis felifaucium</name>
    <dbReference type="NCBI Taxonomy" id="35768"/>
    <lineage>
        <taxon>Bacteria</taxon>
        <taxon>Bacillati</taxon>
        <taxon>Mycoplasmatota</taxon>
        <taxon>Mycoplasmoidales</taxon>
        <taxon>Metamycoplasmataceae</taxon>
        <taxon>Mycoplasmopsis</taxon>
    </lineage>
</organism>
<sequence length="164" mass="19047">MEETKLNNKEFENELPLLKPLPLKMSFISKINGDNKLSTNIVMLIAQEDNYVFFVNCLSNHEVDKANKLELSIVNGHNDKNELCEINLCRSIILDVIYKMNKDELVHNFELNLDEIQHLPYISMQDQFILVEKISEILNGKTTNAKLVLIKKKQPINNIMNVYE</sequence>
<gene>
    <name evidence="1" type="ORF">WG617_02160</name>
</gene>
<name>A0ABZ2RWY6_9BACT</name>
<evidence type="ECO:0000313" key="1">
    <source>
        <dbReference type="EMBL" id="WXL28819.1"/>
    </source>
</evidence>
<dbReference type="Proteomes" id="UP001477443">
    <property type="component" value="Chromosome"/>
</dbReference>
<dbReference type="EMBL" id="CP148067">
    <property type="protein sequence ID" value="WXL28819.1"/>
    <property type="molecule type" value="Genomic_DNA"/>
</dbReference>